<evidence type="ECO:0000313" key="1">
    <source>
        <dbReference type="EMBL" id="KAA6374296.1"/>
    </source>
</evidence>
<dbReference type="EMBL" id="SNRW01012083">
    <property type="protein sequence ID" value="KAA6374296.1"/>
    <property type="molecule type" value="Genomic_DNA"/>
</dbReference>
<proteinExistence type="predicted"/>
<comment type="caution">
    <text evidence="1">The sequence shown here is derived from an EMBL/GenBank/DDBJ whole genome shotgun (WGS) entry which is preliminary data.</text>
</comment>
<name>A0A5J4UUI2_9EUKA</name>
<dbReference type="AlphaFoldDB" id="A0A5J4UUI2"/>
<gene>
    <name evidence="1" type="ORF">EZS28_030176</name>
</gene>
<evidence type="ECO:0000313" key="2">
    <source>
        <dbReference type="Proteomes" id="UP000324800"/>
    </source>
</evidence>
<protein>
    <submittedName>
        <fullName evidence="1">Uncharacterized protein</fullName>
    </submittedName>
</protein>
<dbReference type="Proteomes" id="UP000324800">
    <property type="component" value="Unassembled WGS sequence"/>
</dbReference>
<accession>A0A5J4UUI2</accession>
<organism evidence="1 2">
    <name type="scientific">Streblomastix strix</name>
    <dbReference type="NCBI Taxonomy" id="222440"/>
    <lineage>
        <taxon>Eukaryota</taxon>
        <taxon>Metamonada</taxon>
        <taxon>Preaxostyla</taxon>
        <taxon>Oxymonadida</taxon>
        <taxon>Streblomastigidae</taxon>
        <taxon>Streblomastix</taxon>
    </lineage>
</organism>
<reference evidence="1 2" key="1">
    <citation type="submission" date="2019-03" db="EMBL/GenBank/DDBJ databases">
        <title>Single cell metagenomics reveals metabolic interactions within the superorganism composed of flagellate Streblomastix strix and complex community of Bacteroidetes bacteria on its surface.</title>
        <authorList>
            <person name="Treitli S.C."/>
            <person name="Kolisko M."/>
            <person name="Husnik F."/>
            <person name="Keeling P."/>
            <person name="Hampl V."/>
        </authorList>
    </citation>
    <scope>NUCLEOTIDE SEQUENCE [LARGE SCALE GENOMIC DNA]</scope>
    <source>
        <strain evidence="1">ST1C</strain>
    </source>
</reference>
<sequence length="154" mass="17242">MNLVQQKTIKCTLGYIFIKIVPFGAKERGRQKLILPSKNGLDIRPGVSISLKITLQVRISKVIMVYDVSPKGQSVILELETRDISVKLGISIKKARQVKKGITNYQPNLSQRHGNDLLSTYLLISPLDLPKDVFQAVVSQQITLMDRICGVIQK</sequence>